<dbReference type="Pfam" id="PF06013">
    <property type="entry name" value="WXG100"/>
    <property type="match status" value="1"/>
</dbReference>
<evidence type="ECO:0000313" key="1">
    <source>
        <dbReference type="EMBL" id="MBD3934768.1"/>
    </source>
</evidence>
<accession>A0A927ID62</accession>
<dbReference type="AlphaFoldDB" id="A0A927ID62"/>
<dbReference type="RefSeq" id="WP_191212069.1">
    <property type="nucleotide sequence ID" value="NZ_BAABKL010000001.1"/>
</dbReference>
<name>A0A927ID62_9ACTN</name>
<keyword evidence="2" id="KW-1185">Reference proteome</keyword>
<dbReference type="InterPro" id="IPR010310">
    <property type="entry name" value="T7SS_ESAT-6-like"/>
</dbReference>
<gene>
    <name evidence="1" type="ORF">IF129_24795</name>
</gene>
<dbReference type="InterPro" id="IPR036689">
    <property type="entry name" value="ESAT-6-like_sf"/>
</dbReference>
<reference evidence="1" key="1">
    <citation type="submission" date="2020-09" db="EMBL/GenBank/DDBJ databases">
        <title>Secondary metabolite and genome analysis of marine Streptomyces chumphonensis KK1-2T.</title>
        <authorList>
            <person name="Phongsopitanun W."/>
            <person name="Kanchanasin P."/>
            <person name="Pittayakhajonwut P."/>
            <person name="Suwanborirux K."/>
            <person name="Tanasupawat S."/>
        </authorList>
    </citation>
    <scope>NUCLEOTIDE SEQUENCE</scope>
    <source>
        <strain evidence="1">KK1-2</strain>
    </source>
</reference>
<organism evidence="1 2">
    <name type="scientific">Streptomyces chumphonensis</name>
    <dbReference type="NCBI Taxonomy" id="1214925"/>
    <lineage>
        <taxon>Bacteria</taxon>
        <taxon>Bacillati</taxon>
        <taxon>Actinomycetota</taxon>
        <taxon>Actinomycetes</taxon>
        <taxon>Kitasatosporales</taxon>
        <taxon>Streptomycetaceae</taxon>
        <taxon>Streptomyces</taxon>
    </lineage>
</organism>
<protein>
    <submittedName>
        <fullName evidence="1">WXG100 family type VII secretion target</fullName>
    </submittedName>
</protein>
<dbReference type="SUPFAM" id="SSF140453">
    <property type="entry name" value="EsxAB dimer-like"/>
    <property type="match status" value="1"/>
</dbReference>
<proteinExistence type="predicted"/>
<evidence type="ECO:0000313" key="2">
    <source>
        <dbReference type="Proteomes" id="UP000632289"/>
    </source>
</evidence>
<dbReference type="Gene3D" id="1.10.287.1060">
    <property type="entry name" value="ESAT-6-like"/>
    <property type="match status" value="1"/>
</dbReference>
<dbReference type="Proteomes" id="UP000632289">
    <property type="component" value="Unassembled WGS sequence"/>
</dbReference>
<sequence length="121" mass="13251">MAEGSSPGTGFRSEDGDLAGLIKDVEEMQGTLQGRISALNAAVDTIETGWKGSAAGAYNHLQRQANEYARKLYDKLRFMEEALQMSKDGFTANELEQMENFKKIQGQSPISDFIDASPTVK</sequence>
<comment type="caution">
    <text evidence="1">The sequence shown here is derived from an EMBL/GenBank/DDBJ whole genome shotgun (WGS) entry which is preliminary data.</text>
</comment>
<dbReference type="EMBL" id="JACXYU010000020">
    <property type="protein sequence ID" value="MBD3934768.1"/>
    <property type="molecule type" value="Genomic_DNA"/>
</dbReference>